<reference evidence="15" key="2">
    <citation type="submission" date="2004-02" db="EMBL/GenBank/DDBJ databases">
        <authorList>
            <consortium name="Genoscope"/>
            <consortium name="Whitehead Institute Centre for Genome Research"/>
        </authorList>
    </citation>
    <scope>NUCLEOTIDE SEQUENCE</scope>
</reference>
<dbReference type="InterPro" id="IPR050174">
    <property type="entry name" value="Protocadherin/Cadherin-CA"/>
</dbReference>
<dbReference type="FunFam" id="2.60.40.60:FF:000006">
    <property type="entry name" value="Protocadherin alpha 2"/>
    <property type="match status" value="1"/>
</dbReference>
<keyword evidence="3" id="KW-1003">Cell membrane</keyword>
<dbReference type="InterPro" id="IPR020894">
    <property type="entry name" value="Cadherin_CS"/>
</dbReference>
<keyword evidence="6" id="KW-0677">Repeat</keyword>
<dbReference type="InterPro" id="IPR002126">
    <property type="entry name" value="Cadherin-like_dom"/>
</dbReference>
<feature type="domain" description="Cadherin" evidence="14">
    <location>
        <begin position="121"/>
        <end position="229"/>
    </location>
</feature>
<protein>
    <submittedName>
        <fullName evidence="15">Chromosome undetermined SCAF1779, whole genome shotgun sequence</fullName>
    </submittedName>
</protein>
<dbReference type="GO" id="GO:0005509">
    <property type="term" value="F:calcium ion binding"/>
    <property type="evidence" value="ECO:0007669"/>
    <property type="project" value="UniProtKB-UniRule"/>
</dbReference>
<evidence type="ECO:0000256" key="12">
    <source>
        <dbReference type="PROSITE-ProRule" id="PRU00043"/>
    </source>
</evidence>
<dbReference type="InterPro" id="IPR015919">
    <property type="entry name" value="Cadherin-like_sf"/>
</dbReference>
<dbReference type="FunFam" id="2.60.40.60:FF:000129">
    <property type="entry name" value="protocadherin alpha-C2 isoform X1"/>
    <property type="match status" value="1"/>
</dbReference>
<name>Q4TIS6_TETNG</name>
<evidence type="ECO:0000256" key="6">
    <source>
        <dbReference type="ARBA" id="ARBA00022737"/>
    </source>
</evidence>
<evidence type="ECO:0000256" key="9">
    <source>
        <dbReference type="ARBA" id="ARBA00022989"/>
    </source>
</evidence>
<dbReference type="InterPro" id="IPR013164">
    <property type="entry name" value="Cadherin_N"/>
</dbReference>
<keyword evidence="11" id="KW-0325">Glycoprotein</keyword>
<dbReference type="PANTHER" id="PTHR24028">
    <property type="entry name" value="CADHERIN-87A"/>
    <property type="match status" value="1"/>
</dbReference>
<dbReference type="PANTHER" id="PTHR24028:SF296">
    <property type="entry name" value="PROTOCADHERIN 1 GAMMA 11 PRECURSOR-RELATED"/>
    <property type="match status" value="1"/>
</dbReference>
<keyword evidence="10" id="KW-0472">Membrane</keyword>
<evidence type="ECO:0000259" key="14">
    <source>
        <dbReference type="PROSITE" id="PS50268"/>
    </source>
</evidence>
<dbReference type="CDD" id="cd11304">
    <property type="entry name" value="Cadherin_repeat"/>
    <property type="match status" value="4"/>
</dbReference>
<evidence type="ECO:0000256" key="2">
    <source>
        <dbReference type="ARBA" id="ARBA00004251"/>
    </source>
</evidence>
<dbReference type="OrthoDB" id="6252479at2759"/>
<dbReference type="GO" id="GO:0007156">
    <property type="term" value="P:homophilic cell adhesion via plasma membrane adhesion molecules"/>
    <property type="evidence" value="ECO:0007669"/>
    <property type="project" value="InterPro"/>
</dbReference>
<feature type="signal peptide" evidence="13">
    <location>
        <begin position="1"/>
        <end position="16"/>
    </location>
</feature>
<dbReference type="AlphaFoldDB" id="Q4TIS6"/>
<dbReference type="EMBL" id="CAAE01001779">
    <property type="protein sequence ID" value="CAF87206.1"/>
    <property type="molecule type" value="Genomic_DNA"/>
</dbReference>
<keyword evidence="9" id="KW-1133">Transmembrane helix</keyword>
<keyword evidence="8" id="KW-0130">Cell adhesion</keyword>
<feature type="non-terminal residue" evidence="15">
    <location>
        <position position="1"/>
    </location>
</feature>
<organism evidence="15">
    <name type="scientific">Tetraodon nigroviridis</name>
    <name type="common">Spotted green pufferfish</name>
    <name type="synonym">Chelonodon nigroviridis</name>
    <dbReference type="NCBI Taxonomy" id="99883"/>
    <lineage>
        <taxon>Eukaryota</taxon>
        <taxon>Metazoa</taxon>
        <taxon>Chordata</taxon>
        <taxon>Craniata</taxon>
        <taxon>Vertebrata</taxon>
        <taxon>Euteleostomi</taxon>
        <taxon>Actinopterygii</taxon>
        <taxon>Neopterygii</taxon>
        <taxon>Teleostei</taxon>
        <taxon>Neoteleostei</taxon>
        <taxon>Acanthomorphata</taxon>
        <taxon>Eupercaria</taxon>
        <taxon>Tetraodontiformes</taxon>
        <taxon>Tetradontoidea</taxon>
        <taxon>Tetraodontidae</taxon>
        <taxon>Tetraodon</taxon>
    </lineage>
</organism>
<dbReference type="FunFam" id="2.60.40.60:FF:000002">
    <property type="entry name" value="Protocadherin alpha 2"/>
    <property type="match status" value="1"/>
</dbReference>
<feature type="chain" id="PRO_5004244573" evidence="13">
    <location>
        <begin position="17"/>
        <end position="490"/>
    </location>
</feature>
<keyword evidence="4" id="KW-0812">Transmembrane</keyword>
<feature type="domain" description="Cadherin" evidence="14">
    <location>
        <begin position="343"/>
        <end position="439"/>
    </location>
</feature>
<evidence type="ECO:0000256" key="13">
    <source>
        <dbReference type="SAM" id="SignalP"/>
    </source>
</evidence>
<feature type="domain" description="Cadherin" evidence="14">
    <location>
        <begin position="230"/>
        <end position="334"/>
    </location>
</feature>
<dbReference type="SUPFAM" id="SSF49313">
    <property type="entry name" value="Cadherin-like"/>
    <property type="match status" value="5"/>
</dbReference>
<proteinExistence type="predicted"/>
<feature type="non-terminal residue" evidence="15">
    <location>
        <position position="490"/>
    </location>
</feature>
<dbReference type="PROSITE" id="PS00232">
    <property type="entry name" value="CADHERIN_1"/>
    <property type="match status" value="2"/>
</dbReference>
<evidence type="ECO:0000256" key="10">
    <source>
        <dbReference type="ARBA" id="ARBA00023136"/>
    </source>
</evidence>
<keyword evidence="7 12" id="KW-0106">Calcium</keyword>
<sequence>QVLLLFSFLALRSVCGQVSYSIPEEMPKGSVVGNMVRDFGLDVKRLKSGKARVFTRDNDGFIELNKERGVLLIKDRIDREALCGQATPCALHFQIILENPMEFYSVTVEITDVNDNPPSFEKNDVKFKISELAVSGAKFILDRAVDPDVGSNGLQSYKLEPSDNFMVKLHDQTDGTKNVEMVLKKPLDREKNEHISLVLTALDGGEPQMTGTMQILITVLDANDNAPVFTQPIYKASIKENAPVGTLVSTVTASDADHGSNGRITYSISNILDQARGLFEINEQSGEIRLKGNVDYEKSRTFQINIRASDDGGLVDSCKLIIDVIDMNDNKPDIHIMSESKVITEDATSGTVVTMINIEDADSAENGKVHCVINDNVPFAMKSTSSGFYSLMTDSELDRERESEYNITVSCSDEGVPSLSSSVTLTLQISDVNDNAPVFERSSYQAYIVENNTPGLSIFTVRARDADWNQNARVSYILEESSVNGVPVSS</sequence>
<dbReference type="PRINTS" id="PR00205">
    <property type="entry name" value="CADHERIN"/>
</dbReference>
<evidence type="ECO:0000256" key="8">
    <source>
        <dbReference type="ARBA" id="ARBA00022889"/>
    </source>
</evidence>
<dbReference type="SMART" id="SM00112">
    <property type="entry name" value="CA"/>
    <property type="match status" value="4"/>
</dbReference>
<keyword evidence="5 13" id="KW-0732">Signal</keyword>
<evidence type="ECO:0000256" key="11">
    <source>
        <dbReference type="ARBA" id="ARBA00023180"/>
    </source>
</evidence>
<dbReference type="FunFam" id="2.60.40.60:FF:000007">
    <property type="entry name" value="Protocadherin alpha 2"/>
    <property type="match status" value="1"/>
</dbReference>
<evidence type="ECO:0000256" key="7">
    <source>
        <dbReference type="ARBA" id="ARBA00022837"/>
    </source>
</evidence>
<reference evidence="15" key="1">
    <citation type="journal article" date="2004" name="Nature">
        <title>Genome duplication in the teleost fish Tetraodon nigroviridis reveals the early vertebrate proto-karyotype.</title>
        <authorList>
            <person name="Jaillon O."/>
            <person name="Aury J.-M."/>
            <person name="Brunet F."/>
            <person name="Petit J.-L."/>
            <person name="Stange-Thomann N."/>
            <person name="Mauceli E."/>
            <person name="Bouneau L."/>
            <person name="Fischer C."/>
            <person name="Ozouf-Costaz C."/>
            <person name="Bernot A."/>
            <person name="Nicaud S."/>
            <person name="Jaffe D."/>
            <person name="Fisher S."/>
            <person name="Lutfalla G."/>
            <person name="Dossat C."/>
            <person name="Segurens B."/>
            <person name="Dasilva C."/>
            <person name="Salanoubat M."/>
            <person name="Levy M."/>
            <person name="Boudet N."/>
            <person name="Castellano S."/>
            <person name="Anthouard V."/>
            <person name="Jubin C."/>
            <person name="Castelli V."/>
            <person name="Katinka M."/>
            <person name="Vacherie B."/>
            <person name="Biemont C."/>
            <person name="Skalli Z."/>
            <person name="Cattolico L."/>
            <person name="Poulain J."/>
            <person name="De Berardinis V."/>
            <person name="Cruaud C."/>
            <person name="Duprat S."/>
            <person name="Brottier P."/>
            <person name="Coutanceau J.-P."/>
            <person name="Gouzy J."/>
            <person name="Parra G."/>
            <person name="Lardier G."/>
            <person name="Chapple C."/>
            <person name="McKernan K.J."/>
            <person name="McEwan P."/>
            <person name="Bosak S."/>
            <person name="Kellis M."/>
            <person name="Volff J.-N."/>
            <person name="Guigo R."/>
            <person name="Zody M.C."/>
            <person name="Mesirov J."/>
            <person name="Lindblad-Toh K."/>
            <person name="Birren B."/>
            <person name="Nusbaum C."/>
            <person name="Kahn D."/>
            <person name="Robinson-Rechavi M."/>
            <person name="Laudet V."/>
            <person name="Schachter V."/>
            <person name="Quetier F."/>
            <person name="Saurin W."/>
            <person name="Scarpelli C."/>
            <person name="Wincker P."/>
            <person name="Lander E.S."/>
            <person name="Weissenbach J."/>
            <person name="Roest Crollius H."/>
        </authorList>
    </citation>
    <scope>NUCLEOTIDE SEQUENCE [LARGE SCALE GENOMIC DNA]</scope>
</reference>
<dbReference type="Gene3D" id="2.60.40.60">
    <property type="entry name" value="Cadherins"/>
    <property type="match status" value="5"/>
</dbReference>
<evidence type="ECO:0000256" key="3">
    <source>
        <dbReference type="ARBA" id="ARBA00022475"/>
    </source>
</evidence>
<dbReference type="GO" id="GO:0009653">
    <property type="term" value="P:anatomical structure morphogenesis"/>
    <property type="evidence" value="ECO:0007669"/>
    <property type="project" value="UniProtKB-ARBA"/>
</dbReference>
<evidence type="ECO:0000256" key="4">
    <source>
        <dbReference type="ARBA" id="ARBA00022692"/>
    </source>
</evidence>
<evidence type="ECO:0000256" key="1">
    <source>
        <dbReference type="ARBA" id="ARBA00003436"/>
    </source>
</evidence>
<gene>
    <name evidence="15" type="ORF">GSTENG00036754001</name>
</gene>
<accession>Q4TIS6</accession>
<dbReference type="GO" id="GO:0005886">
    <property type="term" value="C:plasma membrane"/>
    <property type="evidence" value="ECO:0007669"/>
    <property type="project" value="UniProtKB-SubCell"/>
</dbReference>
<dbReference type="Pfam" id="PF00028">
    <property type="entry name" value="Cadherin"/>
    <property type="match status" value="3"/>
</dbReference>
<dbReference type="PROSITE" id="PS50268">
    <property type="entry name" value="CADHERIN_2"/>
    <property type="match status" value="4"/>
</dbReference>
<feature type="domain" description="Cadherin" evidence="14">
    <location>
        <begin position="21"/>
        <end position="120"/>
    </location>
</feature>
<dbReference type="KEGG" id="tng:GSTEN00036754G001"/>
<comment type="subcellular location">
    <subcellularLocation>
        <location evidence="2">Cell membrane</location>
        <topology evidence="2">Single-pass type I membrane protein</topology>
    </subcellularLocation>
</comment>
<evidence type="ECO:0000256" key="5">
    <source>
        <dbReference type="ARBA" id="ARBA00022729"/>
    </source>
</evidence>
<evidence type="ECO:0000313" key="15">
    <source>
        <dbReference type="EMBL" id="CAF87206.1"/>
    </source>
</evidence>
<dbReference type="Pfam" id="PF08266">
    <property type="entry name" value="Cadherin_2"/>
    <property type="match status" value="1"/>
</dbReference>
<comment type="function">
    <text evidence="1">Potential calcium-dependent cell-adhesion protein. May be involved in the establishment and maintenance of specific neuronal connections in the brain.</text>
</comment>